<dbReference type="Gene3D" id="1.10.10.10">
    <property type="entry name" value="Winged helix-like DNA-binding domain superfamily/Winged helix DNA-binding domain"/>
    <property type="match status" value="1"/>
</dbReference>
<proteinExistence type="predicted"/>
<dbReference type="CDD" id="cd06170">
    <property type="entry name" value="LuxR_C_like"/>
    <property type="match status" value="1"/>
</dbReference>
<protein>
    <submittedName>
        <fullName evidence="5">LuxR C-terminal-related transcriptional regulator</fullName>
    </submittedName>
</protein>
<evidence type="ECO:0000256" key="2">
    <source>
        <dbReference type="ARBA" id="ARBA00023125"/>
    </source>
</evidence>
<keyword evidence="2" id="KW-0238">DNA-binding</keyword>
<dbReference type="InterPro" id="IPR011990">
    <property type="entry name" value="TPR-like_helical_dom_sf"/>
</dbReference>
<evidence type="ECO:0000259" key="4">
    <source>
        <dbReference type="PROSITE" id="PS50043"/>
    </source>
</evidence>
<comment type="caution">
    <text evidence="5">The sequence shown here is derived from an EMBL/GenBank/DDBJ whole genome shotgun (WGS) entry which is preliminary data.</text>
</comment>
<dbReference type="RefSeq" id="WP_345726775.1">
    <property type="nucleotide sequence ID" value="NZ_BAAAYN010000006.1"/>
</dbReference>
<organism evidence="5 6">
    <name type="scientific">Cryptosporangium minutisporangium</name>
    <dbReference type="NCBI Taxonomy" id="113569"/>
    <lineage>
        <taxon>Bacteria</taxon>
        <taxon>Bacillati</taxon>
        <taxon>Actinomycetota</taxon>
        <taxon>Actinomycetes</taxon>
        <taxon>Cryptosporangiales</taxon>
        <taxon>Cryptosporangiaceae</taxon>
        <taxon>Cryptosporangium</taxon>
    </lineage>
</organism>
<dbReference type="SMART" id="SM00421">
    <property type="entry name" value="HTH_LUXR"/>
    <property type="match status" value="1"/>
</dbReference>
<dbReference type="EMBL" id="BAAAYN010000006">
    <property type="protein sequence ID" value="GAA3383608.1"/>
    <property type="molecule type" value="Genomic_DNA"/>
</dbReference>
<accession>A0ABP6SSQ1</accession>
<dbReference type="InterPro" id="IPR000792">
    <property type="entry name" value="Tscrpt_reg_LuxR_C"/>
</dbReference>
<evidence type="ECO:0000256" key="1">
    <source>
        <dbReference type="ARBA" id="ARBA00023015"/>
    </source>
</evidence>
<dbReference type="Proteomes" id="UP001501676">
    <property type="component" value="Unassembled WGS sequence"/>
</dbReference>
<name>A0ABP6SSQ1_9ACTN</name>
<sequence length="855" mass="93405">MFSLLDAGVQNPVTLVCAGAGWGKTMLVSTWARTRTAPVAWLSLDKHDNDPQRFWGYVLAALDAAGIVPPNHALAELRSVPTDERERGRLLSSGFGQLSNKTVLVLDDFHEIDDPRVLQEMNDLLRRPPTPLRLVLISRQLPALAVQRLRAEGQVAEIRADDLMFTDEEAAALAHGHGLELAAAEVGQLLERTEGWAAGLQLGAGFLADGNGGRSIADLAGDIRSIDDYLTNEVLANWPANERRFLLQTSICERLCAGLANAITARHDGQRTLEQLEHSNDFVVRLGAKPLWFRYHHLMRDALRHRLSLEDPAAVAELHRRAARWYAANNSVLEALDHSLAAQDWPYVGQLVATQGAPLILSPQQDAFLKILQRVPPDQSSSTPELIFCSVVLLFQAGNYEAIPARIARAREMLGQRGDTATRRPTELMLLTPEMLAERAVGNMRAVIAVSTQLLDLLAADASADGLVATQQRAVALNHRGLALLWTGRPEAAARDLRAAASAARTADLELTEMNATGHLALLQIFCGSADEAAQLATGVRTLAERRGWRYSLQTVAAHFAQALVELERHDLDAAQEALRQGTHAHHGNPEAAQRLVALGIEARLAVTRREPTRARLFLDEARRERSPRLHAPTLDRWMSLIEAEVDLASGGSEQPHRADITLAPDATLDFAHRVARARFAFAAHDLRRAEELLRYSPTTLTQTVATVEAGVLGAIVADARGHAMQAVDQLRDTVALAAREGIRRPFFTMADSRLDAIMQRLRLLGGETPFLDQIISEVRAGTGVSADMAIAQGLSEREIEVLRYLPTMLSAAEIAGLLGVSVNTVKAHLRAIYRKLGAARRSEAVAIARQRGIL</sequence>
<dbReference type="Gene3D" id="1.25.40.10">
    <property type="entry name" value="Tetratricopeptide repeat domain"/>
    <property type="match status" value="1"/>
</dbReference>
<keyword evidence="3" id="KW-0804">Transcription</keyword>
<evidence type="ECO:0000313" key="5">
    <source>
        <dbReference type="EMBL" id="GAA3383608.1"/>
    </source>
</evidence>
<dbReference type="PROSITE" id="PS50043">
    <property type="entry name" value="HTH_LUXR_2"/>
    <property type="match status" value="1"/>
</dbReference>
<feature type="domain" description="HTH luxR-type" evidence="4">
    <location>
        <begin position="788"/>
        <end position="853"/>
    </location>
</feature>
<dbReference type="Pfam" id="PF25873">
    <property type="entry name" value="WHD_MalT"/>
    <property type="match status" value="1"/>
</dbReference>
<dbReference type="PANTHER" id="PTHR44688">
    <property type="entry name" value="DNA-BINDING TRANSCRIPTIONAL ACTIVATOR DEVR_DOSR"/>
    <property type="match status" value="1"/>
</dbReference>
<dbReference type="PANTHER" id="PTHR44688:SF16">
    <property type="entry name" value="DNA-BINDING TRANSCRIPTIONAL ACTIVATOR DEVR_DOSR"/>
    <property type="match status" value="1"/>
</dbReference>
<evidence type="ECO:0000256" key="3">
    <source>
        <dbReference type="ARBA" id="ARBA00023163"/>
    </source>
</evidence>
<reference evidence="6" key="1">
    <citation type="journal article" date="2019" name="Int. J. Syst. Evol. Microbiol.">
        <title>The Global Catalogue of Microorganisms (GCM) 10K type strain sequencing project: providing services to taxonomists for standard genome sequencing and annotation.</title>
        <authorList>
            <consortium name="The Broad Institute Genomics Platform"/>
            <consortium name="The Broad Institute Genome Sequencing Center for Infectious Disease"/>
            <person name="Wu L."/>
            <person name="Ma J."/>
        </authorList>
    </citation>
    <scope>NUCLEOTIDE SEQUENCE [LARGE SCALE GENOMIC DNA]</scope>
    <source>
        <strain evidence="6">JCM 9458</strain>
    </source>
</reference>
<dbReference type="InterPro" id="IPR059106">
    <property type="entry name" value="WHD_MalT"/>
</dbReference>
<dbReference type="Gene3D" id="3.40.50.300">
    <property type="entry name" value="P-loop containing nucleotide triphosphate hydrolases"/>
    <property type="match status" value="1"/>
</dbReference>
<dbReference type="InterPro" id="IPR027417">
    <property type="entry name" value="P-loop_NTPase"/>
</dbReference>
<keyword evidence="6" id="KW-1185">Reference proteome</keyword>
<keyword evidence="1" id="KW-0805">Transcription regulation</keyword>
<dbReference type="InterPro" id="IPR016032">
    <property type="entry name" value="Sig_transdc_resp-reg_C-effctor"/>
</dbReference>
<dbReference type="SUPFAM" id="SSF48452">
    <property type="entry name" value="TPR-like"/>
    <property type="match status" value="1"/>
</dbReference>
<gene>
    <name evidence="5" type="ORF">GCM10020369_10110</name>
</gene>
<dbReference type="PRINTS" id="PR00038">
    <property type="entry name" value="HTHLUXR"/>
</dbReference>
<dbReference type="InterPro" id="IPR036388">
    <property type="entry name" value="WH-like_DNA-bd_sf"/>
</dbReference>
<evidence type="ECO:0000313" key="6">
    <source>
        <dbReference type="Proteomes" id="UP001501676"/>
    </source>
</evidence>
<dbReference type="SUPFAM" id="SSF52540">
    <property type="entry name" value="P-loop containing nucleoside triphosphate hydrolases"/>
    <property type="match status" value="1"/>
</dbReference>
<dbReference type="SUPFAM" id="SSF46894">
    <property type="entry name" value="C-terminal effector domain of the bipartite response regulators"/>
    <property type="match status" value="1"/>
</dbReference>
<dbReference type="Pfam" id="PF00196">
    <property type="entry name" value="GerE"/>
    <property type="match status" value="1"/>
</dbReference>